<accession>A0ABQ5ERH3</accession>
<keyword evidence="2" id="KW-1185">Reference proteome</keyword>
<evidence type="ECO:0000313" key="1">
    <source>
        <dbReference type="EMBL" id="GJT53507.1"/>
    </source>
</evidence>
<dbReference type="EMBL" id="BQNB010016593">
    <property type="protein sequence ID" value="GJT53507.1"/>
    <property type="molecule type" value="Genomic_DNA"/>
</dbReference>
<gene>
    <name evidence="1" type="ORF">Tco_0988561</name>
</gene>
<name>A0ABQ5ERH3_9ASTR</name>
<evidence type="ECO:0008006" key="3">
    <source>
        <dbReference type="Google" id="ProtNLM"/>
    </source>
</evidence>
<dbReference type="Proteomes" id="UP001151760">
    <property type="component" value="Unassembled WGS sequence"/>
</dbReference>
<comment type="caution">
    <text evidence="1">The sequence shown here is derived from an EMBL/GenBank/DDBJ whole genome shotgun (WGS) entry which is preliminary data.</text>
</comment>
<organism evidence="1 2">
    <name type="scientific">Tanacetum coccineum</name>
    <dbReference type="NCBI Taxonomy" id="301880"/>
    <lineage>
        <taxon>Eukaryota</taxon>
        <taxon>Viridiplantae</taxon>
        <taxon>Streptophyta</taxon>
        <taxon>Embryophyta</taxon>
        <taxon>Tracheophyta</taxon>
        <taxon>Spermatophyta</taxon>
        <taxon>Magnoliopsida</taxon>
        <taxon>eudicotyledons</taxon>
        <taxon>Gunneridae</taxon>
        <taxon>Pentapetalae</taxon>
        <taxon>asterids</taxon>
        <taxon>campanulids</taxon>
        <taxon>Asterales</taxon>
        <taxon>Asteraceae</taxon>
        <taxon>Asteroideae</taxon>
        <taxon>Anthemideae</taxon>
        <taxon>Anthemidinae</taxon>
        <taxon>Tanacetum</taxon>
    </lineage>
</organism>
<evidence type="ECO:0000313" key="2">
    <source>
        <dbReference type="Proteomes" id="UP001151760"/>
    </source>
</evidence>
<reference evidence="1" key="1">
    <citation type="journal article" date="2022" name="Int. J. Mol. Sci.">
        <title>Draft Genome of Tanacetum Coccineum: Genomic Comparison of Closely Related Tanacetum-Family Plants.</title>
        <authorList>
            <person name="Yamashiro T."/>
            <person name="Shiraishi A."/>
            <person name="Nakayama K."/>
            <person name="Satake H."/>
        </authorList>
    </citation>
    <scope>NUCLEOTIDE SEQUENCE</scope>
</reference>
<reference evidence="1" key="2">
    <citation type="submission" date="2022-01" db="EMBL/GenBank/DDBJ databases">
        <authorList>
            <person name="Yamashiro T."/>
            <person name="Shiraishi A."/>
            <person name="Satake H."/>
            <person name="Nakayama K."/>
        </authorList>
    </citation>
    <scope>NUCLEOTIDE SEQUENCE</scope>
</reference>
<proteinExistence type="predicted"/>
<protein>
    <recommendedName>
        <fullName evidence="3">Reverse transcriptase</fullName>
    </recommendedName>
</protein>
<sequence length="106" mass="12083">MNDLDCNSQQSTLVAKGYAQEEDQPENSTFLRKALYGLKQSPRAWYDEPYKHPETKGLLLRTSDPPVSQKGILSTQAKYALRTILKSIYGHCHSMYTIVATKPYRT</sequence>